<dbReference type="PANTHER" id="PTHR34975:SF2">
    <property type="entry name" value="SPORE GERMINATION PROTEIN A2"/>
    <property type="match status" value="1"/>
</dbReference>
<evidence type="ECO:0000256" key="4">
    <source>
        <dbReference type="ARBA" id="ARBA00022544"/>
    </source>
</evidence>
<dbReference type="InterPro" id="IPR004761">
    <property type="entry name" value="Spore_GerAB"/>
</dbReference>
<evidence type="ECO:0000256" key="5">
    <source>
        <dbReference type="ARBA" id="ARBA00022692"/>
    </source>
</evidence>
<feature type="transmembrane region" description="Helical" evidence="9">
    <location>
        <begin position="217"/>
        <end position="235"/>
    </location>
</feature>
<keyword evidence="11" id="KW-1185">Reference proteome</keyword>
<dbReference type="Pfam" id="PF03845">
    <property type="entry name" value="Spore_permease"/>
    <property type="match status" value="1"/>
</dbReference>
<evidence type="ECO:0000256" key="2">
    <source>
        <dbReference type="ARBA" id="ARBA00007998"/>
    </source>
</evidence>
<dbReference type="NCBIfam" id="TIGR00912">
    <property type="entry name" value="2A0309"/>
    <property type="match status" value="1"/>
</dbReference>
<evidence type="ECO:0000256" key="1">
    <source>
        <dbReference type="ARBA" id="ARBA00004141"/>
    </source>
</evidence>
<feature type="transmembrane region" description="Helical" evidence="9">
    <location>
        <begin position="247"/>
        <end position="271"/>
    </location>
</feature>
<feature type="transmembrane region" description="Helical" evidence="9">
    <location>
        <begin position="178"/>
        <end position="197"/>
    </location>
</feature>
<feature type="transmembrane region" description="Helical" evidence="9">
    <location>
        <begin position="111"/>
        <end position="135"/>
    </location>
</feature>
<dbReference type="Gene3D" id="1.20.1740.10">
    <property type="entry name" value="Amino acid/polyamine transporter I"/>
    <property type="match status" value="1"/>
</dbReference>
<comment type="subcellular location">
    <subcellularLocation>
        <location evidence="1">Membrane</location>
        <topology evidence="1">Multi-pass membrane protein</topology>
    </subcellularLocation>
</comment>
<feature type="transmembrane region" description="Helical" evidence="9">
    <location>
        <begin position="147"/>
        <end position="166"/>
    </location>
</feature>
<dbReference type="EMBL" id="RBAH01000004">
    <property type="protein sequence ID" value="RKN85707.1"/>
    <property type="molecule type" value="Genomic_DNA"/>
</dbReference>
<evidence type="ECO:0000313" key="10">
    <source>
        <dbReference type="EMBL" id="RKN85707.1"/>
    </source>
</evidence>
<dbReference type="PANTHER" id="PTHR34975">
    <property type="entry name" value="SPORE GERMINATION PROTEIN A2"/>
    <property type="match status" value="1"/>
</dbReference>
<dbReference type="GO" id="GO:0016020">
    <property type="term" value="C:membrane"/>
    <property type="evidence" value="ECO:0007669"/>
    <property type="project" value="UniProtKB-SubCell"/>
</dbReference>
<proteinExistence type="inferred from homology"/>
<keyword evidence="3" id="KW-0813">Transport</keyword>
<comment type="caution">
    <text evidence="10">The sequence shown here is derived from an EMBL/GenBank/DDBJ whole genome shotgun (WGS) entry which is preliminary data.</text>
</comment>
<evidence type="ECO:0000256" key="3">
    <source>
        <dbReference type="ARBA" id="ARBA00022448"/>
    </source>
</evidence>
<feature type="transmembrane region" description="Helical" evidence="9">
    <location>
        <begin position="62"/>
        <end position="83"/>
    </location>
</feature>
<evidence type="ECO:0000313" key="11">
    <source>
        <dbReference type="Proteomes" id="UP000282311"/>
    </source>
</evidence>
<organism evidence="10 11">
    <name type="scientific">Paenibacillus ginsengarvi</name>
    <dbReference type="NCBI Taxonomy" id="400777"/>
    <lineage>
        <taxon>Bacteria</taxon>
        <taxon>Bacillati</taxon>
        <taxon>Bacillota</taxon>
        <taxon>Bacilli</taxon>
        <taxon>Bacillales</taxon>
        <taxon>Paenibacillaceae</taxon>
        <taxon>Paenibacillus</taxon>
    </lineage>
</organism>
<keyword evidence="7 9" id="KW-0472">Membrane</keyword>
<feature type="transmembrane region" description="Helical" evidence="9">
    <location>
        <begin position="34"/>
        <end position="50"/>
    </location>
</feature>
<evidence type="ECO:0000256" key="6">
    <source>
        <dbReference type="ARBA" id="ARBA00022989"/>
    </source>
</evidence>
<feature type="transmembrane region" description="Helical" evidence="9">
    <location>
        <begin position="368"/>
        <end position="386"/>
    </location>
</feature>
<keyword evidence="4" id="KW-0309">Germination</keyword>
<keyword evidence="5 9" id="KW-0812">Transmembrane</keyword>
<accession>A0A3B0CMT7</accession>
<evidence type="ECO:0000256" key="8">
    <source>
        <dbReference type="SAM" id="MobiDB-lite"/>
    </source>
</evidence>
<feature type="transmembrane region" description="Helical" evidence="9">
    <location>
        <begin position="301"/>
        <end position="319"/>
    </location>
</feature>
<keyword evidence="6 9" id="KW-1133">Transmembrane helix</keyword>
<dbReference type="AlphaFoldDB" id="A0A3B0CMT7"/>
<evidence type="ECO:0000256" key="7">
    <source>
        <dbReference type="ARBA" id="ARBA00023136"/>
    </source>
</evidence>
<feature type="compositionally biased region" description="Low complexity" evidence="8">
    <location>
        <begin position="1"/>
        <end position="13"/>
    </location>
</feature>
<dbReference type="GO" id="GO:0009847">
    <property type="term" value="P:spore germination"/>
    <property type="evidence" value="ECO:0007669"/>
    <property type="project" value="InterPro"/>
</dbReference>
<sequence length="405" mass="44229">MANNANRMNATNNQRPKKAETVSGKTFLISNRQSGAIIASSLIGVGVLTLPRDMTQTAGESAWIATIGGGLIAMFGMAIIVILSNRYPGKSIIEYAADALGPANHPMIGRLLSFPIFLALFLFWGSSTAIVARTFGEVVITTVLTKTPLEVIISTMLVTGFVLVMYNEEVLARVNEILLPIIVIPVLVIALSSLQSARLDNLLPVFNGNWGGLFKSILTTSGSYLGFEIMAVLYAKAEMSDKRMSGSMVGLAIPSFIYVLIVVSGIAVFGVEEIQLLAWPTLELVKTTAVPGLILERLESAFLGVWVAAVFTSVGNMYFTTAVIAKQALKLRSHRWIAVCLLPFFYWLSLRPQNVQELFQYQNWSGKFGIFIAFVVPVLLLIISLLRKQRGNSGENRKEAKPSYE</sequence>
<dbReference type="Proteomes" id="UP000282311">
    <property type="component" value="Unassembled WGS sequence"/>
</dbReference>
<reference evidence="10 11" key="1">
    <citation type="journal article" date="2007" name="Int. J. Syst. Evol. Microbiol.">
        <title>Paenibacillus ginsengarvi sp. nov., isolated from soil from ginseng cultivation.</title>
        <authorList>
            <person name="Yoon M.H."/>
            <person name="Ten L.N."/>
            <person name="Im W.T."/>
        </authorList>
    </citation>
    <scope>NUCLEOTIDE SEQUENCE [LARGE SCALE GENOMIC DNA]</scope>
    <source>
        <strain evidence="10 11">KCTC 13059</strain>
    </source>
</reference>
<evidence type="ECO:0000256" key="9">
    <source>
        <dbReference type="SAM" id="Phobius"/>
    </source>
</evidence>
<protein>
    <submittedName>
        <fullName evidence="10">Spore gernimation protein</fullName>
    </submittedName>
</protein>
<feature type="region of interest" description="Disordered" evidence="8">
    <location>
        <begin position="1"/>
        <end position="21"/>
    </location>
</feature>
<gene>
    <name evidence="10" type="ORF">D7M11_07975</name>
</gene>
<feature type="transmembrane region" description="Helical" evidence="9">
    <location>
        <begin position="331"/>
        <end position="348"/>
    </location>
</feature>
<comment type="similarity">
    <text evidence="2">Belongs to the amino acid-polyamine-organocation (APC) superfamily. Spore germination protein (SGP) (TC 2.A.3.9) family.</text>
</comment>
<name>A0A3B0CMT7_9BACL</name>